<keyword evidence="4 6" id="KW-0472">Membrane</keyword>
<name>A0ABR1SHA7_9PEZI</name>
<evidence type="ECO:0000313" key="9">
    <source>
        <dbReference type="Proteomes" id="UP001396898"/>
    </source>
</evidence>
<evidence type="ECO:0000256" key="5">
    <source>
        <dbReference type="ARBA" id="ARBA00038359"/>
    </source>
</evidence>
<feature type="transmembrane region" description="Helical" evidence="6">
    <location>
        <begin position="71"/>
        <end position="94"/>
    </location>
</feature>
<evidence type="ECO:0000256" key="1">
    <source>
        <dbReference type="ARBA" id="ARBA00004141"/>
    </source>
</evidence>
<dbReference type="InterPro" id="IPR052337">
    <property type="entry name" value="SAT4-like"/>
</dbReference>
<evidence type="ECO:0000259" key="7">
    <source>
        <dbReference type="Pfam" id="PF20684"/>
    </source>
</evidence>
<keyword evidence="3 6" id="KW-1133">Transmembrane helix</keyword>
<dbReference type="InterPro" id="IPR049326">
    <property type="entry name" value="Rhodopsin_dom_fungi"/>
</dbReference>
<dbReference type="Pfam" id="PF20684">
    <property type="entry name" value="Fung_rhodopsin"/>
    <property type="match status" value="1"/>
</dbReference>
<sequence length="235" mass="25784">MYFAKAPLLLLYIRLFGIELWLRVACYVTLAATAVLHLVCAIYASVGCIPADGKYESAFVLKCVAATQIPVLLRCFAAIATDVVALVLPLMIVAGLHLPMSRKIGLVLVFTTGIFAMTSGCVSLYYQWRMKNSANSADMTVAMLCTNLECTIAIIVACAPAFNTLWKGCTERARKTSALRASSGVEEAKANPLQQIRVTTHHYMEVDNDNHKRTPGYQAEVMGNRRADWDRDSIA</sequence>
<keyword evidence="9" id="KW-1185">Reference proteome</keyword>
<reference evidence="8 9" key="1">
    <citation type="submission" date="2023-01" db="EMBL/GenBank/DDBJ databases">
        <title>Analysis of 21 Apiospora genomes using comparative genomics revels a genus with tremendous synthesis potential of carbohydrate active enzymes and secondary metabolites.</title>
        <authorList>
            <person name="Sorensen T."/>
        </authorList>
    </citation>
    <scope>NUCLEOTIDE SEQUENCE [LARGE SCALE GENOMIC DNA]</scope>
    <source>
        <strain evidence="8 9">CBS 20057</strain>
    </source>
</reference>
<organism evidence="8 9">
    <name type="scientific">Apiospora marii</name>
    <dbReference type="NCBI Taxonomy" id="335849"/>
    <lineage>
        <taxon>Eukaryota</taxon>
        <taxon>Fungi</taxon>
        <taxon>Dikarya</taxon>
        <taxon>Ascomycota</taxon>
        <taxon>Pezizomycotina</taxon>
        <taxon>Sordariomycetes</taxon>
        <taxon>Xylariomycetidae</taxon>
        <taxon>Amphisphaeriales</taxon>
        <taxon>Apiosporaceae</taxon>
        <taxon>Apiospora</taxon>
    </lineage>
</organism>
<dbReference type="PANTHER" id="PTHR33048">
    <property type="entry name" value="PTH11-LIKE INTEGRAL MEMBRANE PROTEIN (AFU_ORTHOLOGUE AFUA_5G11245)"/>
    <property type="match status" value="1"/>
</dbReference>
<proteinExistence type="inferred from homology"/>
<evidence type="ECO:0000256" key="3">
    <source>
        <dbReference type="ARBA" id="ARBA00022989"/>
    </source>
</evidence>
<gene>
    <name evidence="8" type="ORF">PG991_003113</name>
</gene>
<accession>A0ABR1SHA7</accession>
<protein>
    <submittedName>
        <fullName evidence="8">CFEM domain-containing protein</fullName>
    </submittedName>
</protein>
<feature type="transmembrane region" description="Helical" evidence="6">
    <location>
        <begin position="20"/>
        <end position="44"/>
    </location>
</feature>
<dbReference type="Proteomes" id="UP001396898">
    <property type="component" value="Unassembled WGS sequence"/>
</dbReference>
<dbReference type="PANTHER" id="PTHR33048:SF158">
    <property type="entry name" value="MEMBRANE PROTEIN PTH11-LIKE, PUTATIVE-RELATED"/>
    <property type="match status" value="1"/>
</dbReference>
<dbReference type="EMBL" id="JAQQWI010000006">
    <property type="protein sequence ID" value="KAK8033715.1"/>
    <property type="molecule type" value="Genomic_DNA"/>
</dbReference>
<comment type="similarity">
    <text evidence="5">Belongs to the SAT4 family.</text>
</comment>
<evidence type="ECO:0000256" key="6">
    <source>
        <dbReference type="SAM" id="Phobius"/>
    </source>
</evidence>
<comment type="caution">
    <text evidence="8">The sequence shown here is derived from an EMBL/GenBank/DDBJ whole genome shotgun (WGS) entry which is preliminary data.</text>
</comment>
<feature type="domain" description="Rhodopsin" evidence="7">
    <location>
        <begin position="2"/>
        <end position="166"/>
    </location>
</feature>
<evidence type="ECO:0000256" key="4">
    <source>
        <dbReference type="ARBA" id="ARBA00023136"/>
    </source>
</evidence>
<keyword evidence="2 6" id="KW-0812">Transmembrane</keyword>
<comment type="subcellular location">
    <subcellularLocation>
        <location evidence="1">Membrane</location>
        <topology evidence="1">Multi-pass membrane protein</topology>
    </subcellularLocation>
</comment>
<evidence type="ECO:0000256" key="2">
    <source>
        <dbReference type="ARBA" id="ARBA00022692"/>
    </source>
</evidence>
<feature type="transmembrane region" description="Helical" evidence="6">
    <location>
        <begin position="106"/>
        <end position="128"/>
    </location>
</feature>
<evidence type="ECO:0000313" key="8">
    <source>
        <dbReference type="EMBL" id="KAK8033715.1"/>
    </source>
</evidence>